<dbReference type="Proteomes" id="UP000198793">
    <property type="component" value="Unassembled WGS sequence"/>
</dbReference>
<dbReference type="AlphaFoldDB" id="A0A1H0HUA2"/>
<gene>
    <name evidence="2" type="ORF">SAMN05192530_104286</name>
</gene>
<proteinExistence type="predicted"/>
<dbReference type="EMBL" id="FNIT01000004">
    <property type="protein sequence ID" value="SDO22709.1"/>
    <property type="molecule type" value="Genomic_DNA"/>
</dbReference>
<dbReference type="RefSeq" id="WP_139183992.1">
    <property type="nucleotide sequence ID" value="NZ_FNIT01000004.1"/>
</dbReference>
<name>A0A1H0HUA2_9HYPH</name>
<accession>A0A1H0HUA2</accession>
<evidence type="ECO:0000313" key="2">
    <source>
        <dbReference type="EMBL" id="SDO22709.1"/>
    </source>
</evidence>
<keyword evidence="1" id="KW-0732">Signal</keyword>
<feature type="chain" id="PRO_5011701853" evidence="1">
    <location>
        <begin position="22"/>
        <end position="163"/>
    </location>
</feature>
<evidence type="ECO:0000256" key="1">
    <source>
        <dbReference type="SAM" id="SignalP"/>
    </source>
</evidence>
<sequence length="163" mass="17758">MRAWAWAALASMAIGTQPASAAFAFRADELDAQLNRVAAELRLANRFERQRCETSIQYSCWYEGKGVTLVAVADAPGEPAHSVRVVFVFSGDNSGIFSAITTWGFVMAAADPSLSKDDRGDIFAKLIPAVENETTQTETRGETRYSLTVSNIAGIWFNADSLR</sequence>
<dbReference type="OrthoDB" id="9829306at2"/>
<feature type="signal peptide" evidence="1">
    <location>
        <begin position="1"/>
        <end position="21"/>
    </location>
</feature>
<keyword evidence="3" id="KW-1185">Reference proteome</keyword>
<reference evidence="2 3" key="1">
    <citation type="submission" date="2016-10" db="EMBL/GenBank/DDBJ databases">
        <authorList>
            <person name="de Groot N.N."/>
        </authorList>
    </citation>
    <scope>NUCLEOTIDE SEQUENCE [LARGE SCALE GENOMIC DNA]</scope>
    <source>
        <strain evidence="3">L7-484,KACC 16230,DSM 25025</strain>
    </source>
</reference>
<evidence type="ECO:0000313" key="3">
    <source>
        <dbReference type="Proteomes" id="UP000198793"/>
    </source>
</evidence>
<protein>
    <submittedName>
        <fullName evidence="2">Uncharacterized protein</fullName>
    </submittedName>
</protein>
<organism evidence="2 3">
    <name type="scientific">Aureimonas jatrophae</name>
    <dbReference type="NCBI Taxonomy" id="1166073"/>
    <lineage>
        <taxon>Bacteria</taxon>
        <taxon>Pseudomonadati</taxon>
        <taxon>Pseudomonadota</taxon>
        <taxon>Alphaproteobacteria</taxon>
        <taxon>Hyphomicrobiales</taxon>
        <taxon>Aurantimonadaceae</taxon>
        <taxon>Aureimonas</taxon>
    </lineage>
</organism>